<evidence type="ECO:0000313" key="2">
    <source>
        <dbReference type="Proteomes" id="UP001066276"/>
    </source>
</evidence>
<name>A0AAV7RWY7_PLEWA</name>
<dbReference type="AlphaFoldDB" id="A0AAV7RWY7"/>
<dbReference type="Gene3D" id="3.30.70.1820">
    <property type="entry name" value="L1 transposable element, RRM domain"/>
    <property type="match status" value="1"/>
</dbReference>
<gene>
    <name evidence="1" type="ORF">NDU88_008735</name>
</gene>
<proteinExistence type="predicted"/>
<sequence>MEHPGASLNQTRTSLEHKIDKLVVDLTLFLAYHRKLADRTRSLEHTLHDLTPKIRQVETSVHTLLDAALECRAEDKGLSRKNNIRAVNFLEGSDAVSYVERWIRELVPTKALTPFISIERVHRVWHGPCCRGQI</sequence>
<accession>A0AAV7RWY7</accession>
<protein>
    <submittedName>
        <fullName evidence="1">Uncharacterized protein</fullName>
    </submittedName>
</protein>
<comment type="caution">
    <text evidence="1">The sequence shown here is derived from an EMBL/GenBank/DDBJ whole genome shotgun (WGS) entry which is preliminary data.</text>
</comment>
<evidence type="ECO:0000313" key="1">
    <source>
        <dbReference type="EMBL" id="KAJ1156010.1"/>
    </source>
</evidence>
<dbReference type="Proteomes" id="UP001066276">
    <property type="component" value="Chromosome 5"/>
</dbReference>
<organism evidence="1 2">
    <name type="scientific">Pleurodeles waltl</name>
    <name type="common">Iberian ribbed newt</name>
    <dbReference type="NCBI Taxonomy" id="8319"/>
    <lineage>
        <taxon>Eukaryota</taxon>
        <taxon>Metazoa</taxon>
        <taxon>Chordata</taxon>
        <taxon>Craniata</taxon>
        <taxon>Vertebrata</taxon>
        <taxon>Euteleostomi</taxon>
        <taxon>Amphibia</taxon>
        <taxon>Batrachia</taxon>
        <taxon>Caudata</taxon>
        <taxon>Salamandroidea</taxon>
        <taxon>Salamandridae</taxon>
        <taxon>Pleurodelinae</taxon>
        <taxon>Pleurodeles</taxon>
    </lineage>
</organism>
<dbReference type="EMBL" id="JANPWB010000009">
    <property type="protein sequence ID" value="KAJ1156010.1"/>
    <property type="molecule type" value="Genomic_DNA"/>
</dbReference>
<keyword evidence="2" id="KW-1185">Reference proteome</keyword>
<reference evidence="1" key="1">
    <citation type="journal article" date="2022" name="bioRxiv">
        <title>Sequencing and chromosome-scale assembly of the giantPleurodeles waltlgenome.</title>
        <authorList>
            <person name="Brown T."/>
            <person name="Elewa A."/>
            <person name="Iarovenko S."/>
            <person name="Subramanian E."/>
            <person name="Araus A.J."/>
            <person name="Petzold A."/>
            <person name="Susuki M."/>
            <person name="Suzuki K.-i.T."/>
            <person name="Hayashi T."/>
            <person name="Toyoda A."/>
            <person name="Oliveira C."/>
            <person name="Osipova E."/>
            <person name="Leigh N.D."/>
            <person name="Simon A."/>
            <person name="Yun M.H."/>
        </authorList>
    </citation>
    <scope>NUCLEOTIDE SEQUENCE</scope>
    <source>
        <strain evidence="1">20211129_DDA</strain>
        <tissue evidence="1">Liver</tissue>
    </source>
</reference>